<evidence type="ECO:0000313" key="11">
    <source>
        <dbReference type="Proteomes" id="UP001519460"/>
    </source>
</evidence>
<evidence type="ECO:0000256" key="6">
    <source>
        <dbReference type="ARBA" id="ARBA00022989"/>
    </source>
</evidence>
<feature type="transmembrane region" description="Helical" evidence="9">
    <location>
        <begin position="252"/>
        <end position="269"/>
    </location>
</feature>
<evidence type="ECO:0000256" key="3">
    <source>
        <dbReference type="ARBA" id="ARBA00022475"/>
    </source>
</evidence>
<evidence type="ECO:0000256" key="2">
    <source>
        <dbReference type="ARBA" id="ARBA00022448"/>
    </source>
</evidence>
<accession>A0ABD0LU97</accession>
<sequence>MGDLESPSHDAHDLKKGLADDDASSGPYRLRRLFFRMTASCLCGVVCGFALEKGRVFQPGLVRDQMTWNKLALLKMYISACAVSMFSFSILSVMPHTHRYMSYVIRMHRIRLVDKGLVSSMIGGSLLGAGMMLSGASPGLALAQVGSKVDSSAFTRSYTTVIAQIPFLHQHRHFLRFRKGLGNWWQVSYCCGVVVGTFLSAVASESVGSVTGVPSVSAFFGGVLLLFGSSLAGGCDSGHGISGLALMAEHSIVAVPAIFLGGGITATIMKSWL</sequence>
<feature type="transmembrane region" description="Helical" evidence="9">
    <location>
        <begin position="33"/>
        <end position="51"/>
    </location>
</feature>
<keyword evidence="2" id="KW-0813">Transport</keyword>
<feature type="transmembrane region" description="Helical" evidence="9">
    <location>
        <begin position="71"/>
        <end position="91"/>
    </location>
</feature>
<comment type="subcellular location">
    <subcellularLocation>
        <location evidence="1">Cell inner membrane</location>
        <topology evidence="1">Multi-pass membrane protein</topology>
    </subcellularLocation>
</comment>
<dbReference type="InterPro" id="IPR007272">
    <property type="entry name" value="Sulf_transp_TsuA/YedE"/>
</dbReference>
<protein>
    <recommendedName>
        <fullName evidence="12">Sulphur transport domain-containing protein</fullName>
    </recommendedName>
</protein>
<dbReference type="AlphaFoldDB" id="A0ABD0LU97"/>
<keyword evidence="6 9" id="KW-1133">Transmembrane helix</keyword>
<proteinExistence type="predicted"/>
<keyword evidence="5 9" id="KW-0812">Transmembrane</keyword>
<evidence type="ECO:0000256" key="8">
    <source>
        <dbReference type="SAM" id="MobiDB-lite"/>
    </source>
</evidence>
<dbReference type="PANTHER" id="PTHR30574:SF1">
    <property type="entry name" value="SULPHUR TRANSPORT DOMAIN-CONTAINING PROTEIN"/>
    <property type="match status" value="1"/>
</dbReference>
<feature type="transmembrane region" description="Helical" evidence="9">
    <location>
        <begin position="184"/>
        <end position="203"/>
    </location>
</feature>
<keyword evidence="4" id="KW-0997">Cell inner membrane</keyword>
<keyword evidence="11" id="KW-1185">Reference proteome</keyword>
<dbReference type="Proteomes" id="UP001519460">
    <property type="component" value="Unassembled WGS sequence"/>
</dbReference>
<feature type="transmembrane region" description="Helical" evidence="9">
    <location>
        <begin position="210"/>
        <end position="232"/>
    </location>
</feature>
<evidence type="ECO:0000256" key="5">
    <source>
        <dbReference type="ARBA" id="ARBA00022692"/>
    </source>
</evidence>
<feature type="transmembrane region" description="Helical" evidence="9">
    <location>
        <begin position="112"/>
        <end position="133"/>
    </location>
</feature>
<evidence type="ECO:0000313" key="10">
    <source>
        <dbReference type="EMBL" id="KAK7502821.1"/>
    </source>
</evidence>
<feature type="region of interest" description="Disordered" evidence="8">
    <location>
        <begin position="1"/>
        <end position="22"/>
    </location>
</feature>
<evidence type="ECO:0000256" key="4">
    <source>
        <dbReference type="ARBA" id="ARBA00022519"/>
    </source>
</evidence>
<comment type="caution">
    <text evidence="10">The sequence shown here is derived from an EMBL/GenBank/DDBJ whole genome shotgun (WGS) entry which is preliminary data.</text>
</comment>
<evidence type="ECO:0000256" key="7">
    <source>
        <dbReference type="ARBA" id="ARBA00023136"/>
    </source>
</evidence>
<gene>
    <name evidence="10" type="ORF">BaRGS_00006071</name>
</gene>
<feature type="compositionally biased region" description="Basic and acidic residues" evidence="8">
    <location>
        <begin position="1"/>
        <end position="19"/>
    </location>
</feature>
<evidence type="ECO:0008006" key="12">
    <source>
        <dbReference type="Google" id="ProtNLM"/>
    </source>
</evidence>
<dbReference type="GO" id="GO:0005886">
    <property type="term" value="C:plasma membrane"/>
    <property type="evidence" value="ECO:0007669"/>
    <property type="project" value="UniProtKB-SubCell"/>
</dbReference>
<dbReference type="PANTHER" id="PTHR30574">
    <property type="entry name" value="INNER MEMBRANE PROTEIN YEDE"/>
    <property type="match status" value="1"/>
</dbReference>
<name>A0ABD0LU97_9CAEN</name>
<evidence type="ECO:0000256" key="9">
    <source>
        <dbReference type="SAM" id="Phobius"/>
    </source>
</evidence>
<keyword evidence="7 9" id="KW-0472">Membrane</keyword>
<keyword evidence="3" id="KW-1003">Cell membrane</keyword>
<dbReference type="EMBL" id="JACVVK020000024">
    <property type="protein sequence ID" value="KAK7502821.1"/>
    <property type="molecule type" value="Genomic_DNA"/>
</dbReference>
<evidence type="ECO:0000256" key="1">
    <source>
        <dbReference type="ARBA" id="ARBA00004429"/>
    </source>
</evidence>
<organism evidence="10 11">
    <name type="scientific">Batillaria attramentaria</name>
    <dbReference type="NCBI Taxonomy" id="370345"/>
    <lineage>
        <taxon>Eukaryota</taxon>
        <taxon>Metazoa</taxon>
        <taxon>Spiralia</taxon>
        <taxon>Lophotrochozoa</taxon>
        <taxon>Mollusca</taxon>
        <taxon>Gastropoda</taxon>
        <taxon>Caenogastropoda</taxon>
        <taxon>Sorbeoconcha</taxon>
        <taxon>Cerithioidea</taxon>
        <taxon>Batillariidae</taxon>
        <taxon>Batillaria</taxon>
    </lineage>
</organism>
<dbReference type="Pfam" id="PF04143">
    <property type="entry name" value="Sulf_transp"/>
    <property type="match status" value="2"/>
</dbReference>
<reference evidence="10 11" key="1">
    <citation type="journal article" date="2023" name="Sci. Data">
        <title>Genome assembly of the Korean intertidal mud-creeper Batillaria attramentaria.</title>
        <authorList>
            <person name="Patra A.K."/>
            <person name="Ho P.T."/>
            <person name="Jun S."/>
            <person name="Lee S.J."/>
            <person name="Kim Y."/>
            <person name="Won Y.J."/>
        </authorList>
    </citation>
    <scope>NUCLEOTIDE SEQUENCE [LARGE SCALE GENOMIC DNA]</scope>
    <source>
        <strain evidence="10">Wonlab-2016</strain>
    </source>
</reference>